<dbReference type="PANTHER" id="PTHR43708:SF4">
    <property type="entry name" value="OXIDOREDUCTASE YCEM-RELATED"/>
    <property type="match status" value="1"/>
</dbReference>
<dbReference type="SUPFAM" id="SSF51735">
    <property type="entry name" value="NAD(P)-binding Rossmann-fold domains"/>
    <property type="match status" value="1"/>
</dbReference>
<dbReference type="InterPro" id="IPR051317">
    <property type="entry name" value="Gfo/Idh/MocA_oxidoreduct"/>
</dbReference>
<dbReference type="OrthoDB" id="9781031at2"/>
<dbReference type="RefSeq" id="WP_062420409.1">
    <property type="nucleotide sequence ID" value="NZ_BBYA01000002.1"/>
</dbReference>
<evidence type="ECO:0000313" key="2">
    <source>
        <dbReference type="EMBL" id="KPL71781.1"/>
    </source>
</evidence>
<evidence type="ECO:0000259" key="1">
    <source>
        <dbReference type="Pfam" id="PF01408"/>
    </source>
</evidence>
<dbReference type="AlphaFoldDB" id="A0A0P6XAW0"/>
<dbReference type="Pfam" id="PF01408">
    <property type="entry name" value="GFO_IDH_MocA"/>
    <property type="match status" value="1"/>
</dbReference>
<dbReference type="Gene3D" id="3.40.50.720">
    <property type="entry name" value="NAD(P)-binding Rossmann-like Domain"/>
    <property type="match status" value="1"/>
</dbReference>
<dbReference type="Gene3D" id="3.30.360.10">
    <property type="entry name" value="Dihydrodipicolinate Reductase, domain 2"/>
    <property type="match status" value="1"/>
</dbReference>
<dbReference type="SUPFAM" id="SSF55347">
    <property type="entry name" value="Glyceraldehyde-3-phosphate dehydrogenase-like, C-terminal domain"/>
    <property type="match status" value="1"/>
</dbReference>
<dbReference type="EMBL" id="LGCK01000010">
    <property type="protein sequence ID" value="KPL71781.1"/>
    <property type="molecule type" value="Genomic_DNA"/>
</dbReference>
<dbReference type="PANTHER" id="PTHR43708">
    <property type="entry name" value="CONSERVED EXPRESSED OXIDOREDUCTASE (EUROFUNG)"/>
    <property type="match status" value="1"/>
</dbReference>
<comment type="caution">
    <text evidence="2">The sequence shown here is derived from an EMBL/GenBank/DDBJ whole genome shotgun (WGS) entry which is preliminary data.</text>
</comment>
<feature type="domain" description="Gfo/Idh/MocA-like oxidoreductase N-terminal" evidence="1">
    <location>
        <begin position="2"/>
        <end position="119"/>
    </location>
</feature>
<proteinExistence type="predicted"/>
<reference evidence="2 3" key="1">
    <citation type="submission" date="2015-07" db="EMBL/GenBank/DDBJ databases">
        <title>Genome sequence of Leptolinea tardivitalis DSM 16556.</title>
        <authorList>
            <person name="Hemp J."/>
            <person name="Ward L.M."/>
            <person name="Pace L.A."/>
            <person name="Fischer W.W."/>
        </authorList>
    </citation>
    <scope>NUCLEOTIDE SEQUENCE [LARGE SCALE GENOMIC DNA]</scope>
    <source>
        <strain evidence="2 3">YMTK-2</strain>
    </source>
</reference>
<dbReference type="InterPro" id="IPR036291">
    <property type="entry name" value="NAD(P)-bd_dom_sf"/>
</dbReference>
<dbReference type="STRING" id="229920.ADM99_10110"/>
<name>A0A0P6XAW0_9CHLR</name>
<organism evidence="2 3">
    <name type="scientific">Leptolinea tardivitalis</name>
    <dbReference type="NCBI Taxonomy" id="229920"/>
    <lineage>
        <taxon>Bacteria</taxon>
        <taxon>Bacillati</taxon>
        <taxon>Chloroflexota</taxon>
        <taxon>Anaerolineae</taxon>
        <taxon>Anaerolineales</taxon>
        <taxon>Anaerolineaceae</taxon>
        <taxon>Leptolinea</taxon>
    </lineage>
</organism>
<gene>
    <name evidence="2" type="ORF">ADM99_10110</name>
</gene>
<accession>A0A0P6XAW0</accession>
<keyword evidence="3" id="KW-1185">Reference proteome</keyword>
<sequence>MKLAVIGLGGIAEKGYLPVITGMDTLELFFHSRHIDRVDELRKRYRVAGGSDHFEDVLRWKPDAALVLTPTETHCSIANELIQRGIDVFMEKPVSYHSDENQYLAEEADRLNRILMVGYNRRFAPLTLQARKLWNNRHIGMGVMVKHRSSNIFHGLPTHMNEEFVHVIDTMRFLCGDGHALSTWHRLAGDGLLIEAVSVIQLETGGLVTLQTCLEGGLWQENYALHGDKVSLELDMFSELRVFENGVKNSLREPYDSSWKSNLKGRGFVDEIEHFLSCIKTRKQPVCNGWEALKTQLLTEEIIQRDSALPIK</sequence>
<protein>
    <recommendedName>
        <fullName evidence="1">Gfo/Idh/MocA-like oxidoreductase N-terminal domain-containing protein</fullName>
    </recommendedName>
</protein>
<dbReference type="Proteomes" id="UP000050430">
    <property type="component" value="Unassembled WGS sequence"/>
</dbReference>
<evidence type="ECO:0000313" key="3">
    <source>
        <dbReference type="Proteomes" id="UP000050430"/>
    </source>
</evidence>
<dbReference type="GO" id="GO:0000166">
    <property type="term" value="F:nucleotide binding"/>
    <property type="evidence" value="ECO:0007669"/>
    <property type="project" value="InterPro"/>
</dbReference>
<dbReference type="InterPro" id="IPR000683">
    <property type="entry name" value="Gfo/Idh/MocA-like_OxRdtase_N"/>
</dbReference>